<evidence type="ECO:0000313" key="2">
    <source>
        <dbReference type="EMBL" id="MEQ2205034.1"/>
    </source>
</evidence>
<feature type="region of interest" description="Disordered" evidence="1">
    <location>
        <begin position="16"/>
        <end position="38"/>
    </location>
</feature>
<gene>
    <name evidence="2" type="ORF">XENOCAPTIV_023488</name>
</gene>
<comment type="caution">
    <text evidence="2">The sequence shown here is derived from an EMBL/GenBank/DDBJ whole genome shotgun (WGS) entry which is preliminary data.</text>
</comment>
<accession>A0ABV0RAJ4</accession>
<feature type="compositionally biased region" description="Pro residues" evidence="1">
    <location>
        <begin position="25"/>
        <end position="35"/>
    </location>
</feature>
<keyword evidence="3" id="KW-1185">Reference proteome</keyword>
<dbReference type="EMBL" id="JAHRIN010038973">
    <property type="protein sequence ID" value="MEQ2205034.1"/>
    <property type="molecule type" value="Genomic_DNA"/>
</dbReference>
<dbReference type="Proteomes" id="UP001434883">
    <property type="component" value="Unassembled WGS sequence"/>
</dbReference>
<sequence>MTASLAVSKQMLHSKVARSRSLSPLLPPLLPPPGPSRSLLLSPAWNPPVLAGPPLLENRGSVAAMMLAAKRVKKKEHTEPEQLQRGPNRAGISEKSEVTAANANHEPWGAADISTLPASGLFPEGKLWGRG</sequence>
<evidence type="ECO:0000313" key="3">
    <source>
        <dbReference type="Proteomes" id="UP001434883"/>
    </source>
</evidence>
<name>A0ABV0RAJ4_9TELE</name>
<feature type="region of interest" description="Disordered" evidence="1">
    <location>
        <begin position="71"/>
        <end position="131"/>
    </location>
</feature>
<evidence type="ECO:0000256" key="1">
    <source>
        <dbReference type="SAM" id="MobiDB-lite"/>
    </source>
</evidence>
<organism evidence="2 3">
    <name type="scientific">Xenoophorus captivus</name>
    <dbReference type="NCBI Taxonomy" id="1517983"/>
    <lineage>
        <taxon>Eukaryota</taxon>
        <taxon>Metazoa</taxon>
        <taxon>Chordata</taxon>
        <taxon>Craniata</taxon>
        <taxon>Vertebrata</taxon>
        <taxon>Euteleostomi</taxon>
        <taxon>Actinopterygii</taxon>
        <taxon>Neopterygii</taxon>
        <taxon>Teleostei</taxon>
        <taxon>Neoteleostei</taxon>
        <taxon>Acanthomorphata</taxon>
        <taxon>Ovalentaria</taxon>
        <taxon>Atherinomorphae</taxon>
        <taxon>Cyprinodontiformes</taxon>
        <taxon>Goodeidae</taxon>
        <taxon>Xenoophorus</taxon>
    </lineage>
</organism>
<proteinExistence type="predicted"/>
<protein>
    <submittedName>
        <fullName evidence="2">Uncharacterized protein</fullName>
    </submittedName>
</protein>
<reference evidence="2 3" key="1">
    <citation type="submission" date="2021-06" db="EMBL/GenBank/DDBJ databases">
        <authorList>
            <person name="Palmer J.M."/>
        </authorList>
    </citation>
    <scope>NUCLEOTIDE SEQUENCE [LARGE SCALE GENOMIC DNA]</scope>
    <source>
        <strain evidence="2 3">XC_2019</strain>
        <tissue evidence="2">Muscle</tissue>
    </source>
</reference>